<dbReference type="EMBL" id="BARS01026669">
    <property type="protein sequence ID" value="GAG03211.1"/>
    <property type="molecule type" value="Genomic_DNA"/>
</dbReference>
<dbReference type="GO" id="GO:0005975">
    <property type="term" value="P:carbohydrate metabolic process"/>
    <property type="evidence" value="ECO:0007669"/>
    <property type="project" value="InterPro"/>
</dbReference>
<accession>X0VRN3</accession>
<gene>
    <name evidence="2" type="ORF">S01H1_42008</name>
</gene>
<dbReference type="PANTHER" id="PTHR43465:SF2">
    <property type="entry name" value="DUF1680 DOMAIN PROTEIN (AFU_ORTHOLOGUE AFUA_1G08910)"/>
    <property type="match status" value="1"/>
</dbReference>
<comment type="caution">
    <text evidence="2">The sequence shown here is derived from an EMBL/GenBank/DDBJ whole genome shotgun (WGS) entry which is preliminary data.</text>
</comment>
<dbReference type="InterPro" id="IPR012878">
    <property type="entry name" value="Beta-AFase-like_GH127_cat"/>
</dbReference>
<sequence>DAFLNVARKKADLIDGVFGPKDQGKRDGAPGHEEIEMALVELYRATGEQRYLDLAKYFIDARGKGFAGGSPYHQDHQPVREQSEVVGHAVRAMYLYAGATDVYLETGDATLRAALEKLWGNMTEKRQYVTGGIGSRYEGESFGKDHELPNERAYTETCAAIGSVMWNWRMAQMDGDAKYTDVMELALYNGVLPGLSLDGKTYFYQNPLEDDGTHRRQPWFGCACCPPNLSRILASLSGYFYSVSNEGIWVHLYAESEAHLTLPDGR</sequence>
<reference evidence="2" key="1">
    <citation type="journal article" date="2014" name="Front. Microbiol.">
        <title>High frequency of phylogenetically diverse reductive dehalogenase-homologous genes in deep subseafloor sedimentary metagenomes.</title>
        <authorList>
            <person name="Kawai M."/>
            <person name="Futagami T."/>
            <person name="Toyoda A."/>
            <person name="Takaki Y."/>
            <person name="Nishi S."/>
            <person name="Hori S."/>
            <person name="Arai W."/>
            <person name="Tsubouchi T."/>
            <person name="Morono Y."/>
            <person name="Uchiyama I."/>
            <person name="Ito T."/>
            <person name="Fujiyama A."/>
            <person name="Inagaki F."/>
            <person name="Takami H."/>
        </authorList>
    </citation>
    <scope>NUCLEOTIDE SEQUENCE</scope>
    <source>
        <strain evidence="2">Expedition CK06-06</strain>
    </source>
</reference>
<dbReference type="SUPFAM" id="SSF48208">
    <property type="entry name" value="Six-hairpin glycosidases"/>
    <property type="match status" value="1"/>
</dbReference>
<protein>
    <recommendedName>
        <fullName evidence="1">Non-reducing end beta-L-arabinofuranosidase-like GH127 catalytic domain-containing protein</fullName>
    </recommendedName>
</protein>
<name>X0VRN3_9ZZZZ</name>
<evidence type="ECO:0000313" key="2">
    <source>
        <dbReference type="EMBL" id="GAG03211.1"/>
    </source>
</evidence>
<dbReference type="InterPro" id="IPR049174">
    <property type="entry name" value="Beta-AFase-like"/>
</dbReference>
<dbReference type="PANTHER" id="PTHR43465">
    <property type="entry name" value="DUF1680 DOMAIN PROTEIN (AFU_ORTHOLOGUE AFUA_1G08910)"/>
    <property type="match status" value="1"/>
</dbReference>
<organism evidence="2">
    <name type="scientific">marine sediment metagenome</name>
    <dbReference type="NCBI Taxonomy" id="412755"/>
    <lineage>
        <taxon>unclassified sequences</taxon>
        <taxon>metagenomes</taxon>
        <taxon>ecological metagenomes</taxon>
    </lineage>
</organism>
<evidence type="ECO:0000259" key="1">
    <source>
        <dbReference type="Pfam" id="PF07944"/>
    </source>
</evidence>
<dbReference type="Gene3D" id="1.50.10.20">
    <property type="match status" value="1"/>
</dbReference>
<proteinExistence type="predicted"/>
<dbReference type="AlphaFoldDB" id="X0VRN3"/>
<feature type="non-terminal residue" evidence="2">
    <location>
        <position position="1"/>
    </location>
</feature>
<feature type="domain" description="Non-reducing end beta-L-arabinofuranosidase-like GH127 catalytic" evidence="1">
    <location>
        <begin position="3"/>
        <end position="237"/>
    </location>
</feature>
<dbReference type="InterPro" id="IPR008928">
    <property type="entry name" value="6-hairpin_glycosidase_sf"/>
</dbReference>
<feature type="non-terminal residue" evidence="2">
    <location>
        <position position="266"/>
    </location>
</feature>
<dbReference type="Pfam" id="PF07944">
    <property type="entry name" value="Beta-AFase-like_GH127_cat"/>
    <property type="match status" value="1"/>
</dbReference>